<dbReference type="EMBL" id="BARU01006298">
    <property type="protein sequence ID" value="GAH46629.1"/>
    <property type="molecule type" value="Genomic_DNA"/>
</dbReference>
<comment type="caution">
    <text evidence="1">The sequence shown here is derived from an EMBL/GenBank/DDBJ whole genome shotgun (WGS) entry which is preliminary data.</text>
</comment>
<dbReference type="Pfam" id="PF13692">
    <property type="entry name" value="Glyco_trans_1_4"/>
    <property type="match status" value="1"/>
</dbReference>
<dbReference type="GO" id="GO:0016757">
    <property type="term" value="F:glycosyltransferase activity"/>
    <property type="evidence" value="ECO:0007669"/>
    <property type="project" value="TreeGrafter"/>
</dbReference>
<sequence length="372" mass="42087">MAGPGMRYLEMAHALSAELDVTLAIPADTKLKIDGLQLVRYWEDRPTSLQVLVENSDIALISTYMVNKFPFLTNTTTKLVVDLYDPTILENLHYYLKEPLESQQALNQHGITTTNNLLKLGDFFICGNERQRDFWLGFMAANERINPLTFQEDTSLRSLIDVVGIGFPDRGLEHLQPILRGVHPQVPQDAQIVLWGGGIWNWLDPLTLIKAWPQVLASHPQARLVFLGTRHPNPLVPVHEMAQKAEALATEIGEKDRTIIFIEWVSYQDRESLLCEADIGVALHPIHVETRYSIRTRMLDYLWARLPILITEGDITSEWVQQYGLGMVVPPFNAEAAAAGLDSLLDKAKSDWAPAFEPLFELYRWSNVVAPL</sequence>
<dbReference type="PANTHER" id="PTHR12526:SF635">
    <property type="entry name" value="GLYCOSYL TRANSFERASE GROUP 1"/>
    <property type="match status" value="1"/>
</dbReference>
<accession>X1GYE4</accession>
<proteinExistence type="predicted"/>
<dbReference type="SUPFAM" id="SSF53756">
    <property type="entry name" value="UDP-Glycosyltransferase/glycogen phosphorylase"/>
    <property type="match status" value="1"/>
</dbReference>
<protein>
    <recommendedName>
        <fullName evidence="2">Glycosyl transferase family 1 domain-containing protein</fullName>
    </recommendedName>
</protein>
<evidence type="ECO:0008006" key="2">
    <source>
        <dbReference type="Google" id="ProtNLM"/>
    </source>
</evidence>
<gene>
    <name evidence="1" type="ORF">S03H2_12374</name>
</gene>
<reference evidence="1" key="1">
    <citation type="journal article" date="2014" name="Front. Microbiol.">
        <title>High frequency of phylogenetically diverse reductive dehalogenase-homologous genes in deep subseafloor sedimentary metagenomes.</title>
        <authorList>
            <person name="Kawai M."/>
            <person name="Futagami T."/>
            <person name="Toyoda A."/>
            <person name="Takaki Y."/>
            <person name="Nishi S."/>
            <person name="Hori S."/>
            <person name="Arai W."/>
            <person name="Tsubouchi T."/>
            <person name="Morono Y."/>
            <person name="Uchiyama I."/>
            <person name="Ito T."/>
            <person name="Fujiyama A."/>
            <person name="Inagaki F."/>
            <person name="Takami H."/>
        </authorList>
    </citation>
    <scope>NUCLEOTIDE SEQUENCE</scope>
    <source>
        <strain evidence="1">Expedition CK06-06</strain>
    </source>
</reference>
<evidence type="ECO:0000313" key="1">
    <source>
        <dbReference type="EMBL" id="GAH46629.1"/>
    </source>
</evidence>
<dbReference type="Gene3D" id="3.40.50.2000">
    <property type="entry name" value="Glycogen Phosphorylase B"/>
    <property type="match status" value="1"/>
</dbReference>
<feature type="non-terminal residue" evidence="1">
    <location>
        <position position="372"/>
    </location>
</feature>
<name>X1GYE4_9ZZZZ</name>
<dbReference type="PANTHER" id="PTHR12526">
    <property type="entry name" value="GLYCOSYLTRANSFERASE"/>
    <property type="match status" value="1"/>
</dbReference>
<organism evidence="1">
    <name type="scientific">marine sediment metagenome</name>
    <dbReference type="NCBI Taxonomy" id="412755"/>
    <lineage>
        <taxon>unclassified sequences</taxon>
        <taxon>metagenomes</taxon>
        <taxon>ecological metagenomes</taxon>
    </lineage>
</organism>
<dbReference type="AlphaFoldDB" id="X1GYE4"/>